<dbReference type="AlphaFoldDB" id="A0A398C0N5"/>
<evidence type="ECO:0000313" key="1">
    <source>
        <dbReference type="EMBL" id="RID93810.1"/>
    </source>
</evidence>
<dbReference type="EMBL" id="QXXQ01000001">
    <property type="protein sequence ID" value="RID93810.1"/>
    <property type="molecule type" value="Genomic_DNA"/>
</dbReference>
<comment type="caution">
    <text evidence="1">The sequence shown here is derived from an EMBL/GenBank/DDBJ whole genome shotgun (WGS) entry which is preliminary data.</text>
</comment>
<keyword evidence="2" id="KW-1185">Reference proteome</keyword>
<sequence>MSRQGRVVKPAIRFDGTVKSAQSAPDFPLIRLISMRLALILMLCLGLPSPAAAWTEPARGTAERRAMMDAMRPLAEMNLGAPVEFVVHGLRVDGRAGFAMVSAQRPGGGEIDLAQTPLVRQQGLDPEFMDGASMQALLWKSGQSWAVAHWAIGATDVWWADPALCPQWGAVTPEVC</sequence>
<gene>
    <name evidence="1" type="ORF">D2N39_02620</name>
</gene>
<organism evidence="1 2">
    <name type="scientific">Gemmobacter lutimaris</name>
    <dbReference type="NCBI Taxonomy" id="2306023"/>
    <lineage>
        <taxon>Bacteria</taxon>
        <taxon>Pseudomonadati</taxon>
        <taxon>Pseudomonadota</taxon>
        <taxon>Alphaproteobacteria</taxon>
        <taxon>Rhodobacterales</taxon>
        <taxon>Paracoccaceae</taxon>
        <taxon>Gemmobacter</taxon>
    </lineage>
</organism>
<dbReference type="Proteomes" id="UP000266649">
    <property type="component" value="Unassembled WGS sequence"/>
</dbReference>
<evidence type="ECO:0000313" key="2">
    <source>
        <dbReference type="Proteomes" id="UP000266649"/>
    </source>
</evidence>
<accession>A0A398C0N5</accession>
<name>A0A398C0N5_9RHOB</name>
<reference evidence="1 2" key="1">
    <citation type="submission" date="2018-09" db="EMBL/GenBank/DDBJ databases">
        <title>Gemmobacter lutimaris sp. nov., a marine bacterium isolated from tidal flat.</title>
        <authorList>
            <person name="Lee D.W."/>
            <person name="Yoo Y."/>
            <person name="Kim J.-J."/>
            <person name="Kim B.S."/>
        </authorList>
    </citation>
    <scope>NUCLEOTIDE SEQUENCE [LARGE SCALE GENOMIC DNA]</scope>
    <source>
        <strain evidence="1 2">YJ-T1-11</strain>
    </source>
</reference>
<protein>
    <submittedName>
        <fullName evidence="1">Uncharacterized protein</fullName>
    </submittedName>
</protein>
<proteinExistence type="predicted"/>